<reference evidence="2" key="1">
    <citation type="submission" date="2023-02" db="EMBL/GenBank/DDBJ databases">
        <title>Mating type loci evolution in Malassezia.</title>
        <authorList>
            <person name="Coelho M.A."/>
        </authorList>
    </citation>
    <scope>NUCLEOTIDE SEQUENCE</scope>
    <source>
        <strain evidence="2">CBS 14136</strain>
    </source>
</reference>
<proteinExistence type="predicted"/>
<feature type="region of interest" description="Disordered" evidence="1">
    <location>
        <begin position="38"/>
        <end position="102"/>
    </location>
</feature>
<keyword evidence="3" id="KW-1185">Reference proteome</keyword>
<accession>A0AAF0FAJ7</accession>
<evidence type="ECO:0000313" key="2">
    <source>
        <dbReference type="EMBL" id="WFD43895.1"/>
    </source>
</evidence>
<feature type="compositionally biased region" description="Low complexity" evidence="1">
    <location>
        <begin position="1"/>
        <end position="12"/>
    </location>
</feature>
<feature type="compositionally biased region" description="Low complexity" evidence="1">
    <location>
        <begin position="77"/>
        <end position="100"/>
    </location>
</feature>
<evidence type="ECO:0000256" key="1">
    <source>
        <dbReference type="SAM" id="MobiDB-lite"/>
    </source>
</evidence>
<feature type="region of interest" description="Disordered" evidence="1">
    <location>
        <begin position="1"/>
        <end position="20"/>
    </location>
</feature>
<dbReference type="AlphaFoldDB" id="A0AAF0FAJ7"/>
<evidence type="ECO:0000313" key="3">
    <source>
        <dbReference type="Proteomes" id="UP001214628"/>
    </source>
</evidence>
<sequence>MPPTQITPTTPQSAARYQNKRDAFADVENVWRYAIDTPTTRYSKRKRTQDSSQTKVDHFFLPRTESSQEEATKTICSGSASESSQSQSSSYSSSSSILGEASDELSSPARAWLHTLGSSPSHWYE</sequence>
<organism evidence="2 3">
    <name type="scientific">Malassezia psittaci</name>
    <dbReference type="NCBI Taxonomy" id="1821823"/>
    <lineage>
        <taxon>Eukaryota</taxon>
        <taxon>Fungi</taxon>
        <taxon>Dikarya</taxon>
        <taxon>Basidiomycota</taxon>
        <taxon>Ustilaginomycotina</taxon>
        <taxon>Malasseziomycetes</taxon>
        <taxon>Malasseziales</taxon>
        <taxon>Malasseziaceae</taxon>
        <taxon>Malassezia</taxon>
    </lineage>
</organism>
<protein>
    <submittedName>
        <fullName evidence="2">Uncharacterized protein</fullName>
    </submittedName>
</protein>
<dbReference type="EMBL" id="CP118377">
    <property type="protein sequence ID" value="WFD43895.1"/>
    <property type="molecule type" value="Genomic_DNA"/>
</dbReference>
<gene>
    <name evidence="2" type="ORF">MPSI1_002560</name>
</gene>
<name>A0AAF0FAJ7_9BASI</name>
<dbReference type="Proteomes" id="UP001214628">
    <property type="component" value="Chromosome 3"/>
</dbReference>